<feature type="domain" description="ABC transmembrane type-1" evidence="13">
    <location>
        <begin position="27"/>
        <end position="309"/>
    </location>
</feature>
<keyword evidence="4 11" id="KW-0812">Transmembrane</keyword>
<dbReference type="RefSeq" id="WP_085815305.1">
    <property type="nucleotide sequence ID" value="NZ_AP023213.1"/>
</dbReference>
<evidence type="ECO:0000313" key="14">
    <source>
        <dbReference type="EMBL" id="BCG48536.1"/>
    </source>
</evidence>
<dbReference type="NCBIfam" id="TIGR02203">
    <property type="entry name" value="MsbA_lipidA"/>
    <property type="match status" value="1"/>
</dbReference>
<evidence type="ECO:0000256" key="4">
    <source>
        <dbReference type="ARBA" id="ARBA00022692"/>
    </source>
</evidence>
<sequence length="581" mass="64574">MSAVNEKATNAFKRLLQYSRPYWWRIALAAVGSLGVGAMDGALAYLVEPVLRKIFSGKETGIFVLLPIGIIVLYALRGCCRYTNDFFIRSAGQLAVQDVRNDLYERNMRLSLGYFFRNETGTLMSRVLSDVAMMQEGVASVITGLFRDGISSVSLLCVIFYRDWKLALISFVVIPLTVIPAQKIGKRIKGLARHGQEKMGDLASILQETYSGIKVVKAFGLEAREVERFKRSNEEFYYFTRKNIKYEGLSAPIMEFIISFGVAAVIWVGGSSVMQGTRSASEFFSFITAMVLVFTPIKRLISSYNNVQRSVGAAERVFEVMDEEPEIVDLPGSSDLGRAKGEVEFRDVHFKYEDEYVLQGVSLVARRGEVIALVGPSGGGKTTLVSLITRFYDPTQGAVLMDGVDIRQRTVKSLLEQIALVDQETILFNDTIANNIRYGKINATDAEVEAAARAAFAHDFILELPEGYETNIGDRGVRLSGGQRQRLCIARAILKDAPILILDEATSALDTESEQMVQQALNNLMHNRTTFVIAHRLSTITHADRIVVLEKGKIAEVGSHQTLMDNEGLYSRLHGMQFKTS</sequence>
<dbReference type="KEGG" id="gbn:GEOBRER4_32860"/>
<reference evidence="14 15" key="1">
    <citation type="submission" date="2020-06" db="EMBL/GenBank/DDBJ databases">
        <title>Interaction of electrochemicaly active bacteria, Geobacter bremensis R4 on different carbon anode.</title>
        <authorList>
            <person name="Meng L."/>
            <person name="Yoshida N."/>
        </authorList>
    </citation>
    <scope>NUCLEOTIDE SEQUENCE [LARGE SCALE GENOMIC DNA]</scope>
    <source>
        <strain evidence="14 15">R4</strain>
    </source>
</reference>
<evidence type="ECO:0000313" key="15">
    <source>
        <dbReference type="Proteomes" id="UP000515472"/>
    </source>
</evidence>
<evidence type="ECO:0000259" key="12">
    <source>
        <dbReference type="PROSITE" id="PS50893"/>
    </source>
</evidence>
<feature type="transmembrane region" description="Helical" evidence="11">
    <location>
        <begin position="59"/>
        <end position="76"/>
    </location>
</feature>
<gene>
    <name evidence="14" type="ORF">GEOBRER4_n3432</name>
</gene>
<keyword evidence="3" id="KW-1003">Cell membrane</keyword>
<dbReference type="InterPro" id="IPR011917">
    <property type="entry name" value="ABC_transpr_lipidA"/>
</dbReference>
<keyword evidence="7" id="KW-1278">Translocase</keyword>
<evidence type="ECO:0000259" key="13">
    <source>
        <dbReference type="PROSITE" id="PS50929"/>
    </source>
</evidence>
<dbReference type="InterPro" id="IPR027417">
    <property type="entry name" value="P-loop_NTPase"/>
</dbReference>
<evidence type="ECO:0000256" key="2">
    <source>
        <dbReference type="ARBA" id="ARBA00022448"/>
    </source>
</evidence>
<dbReference type="Proteomes" id="UP000515472">
    <property type="component" value="Chromosome"/>
</dbReference>
<dbReference type="InterPro" id="IPR011527">
    <property type="entry name" value="ABC1_TM_dom"/>
</dbReference>
<dbReference type="Gene3D" id="3.40.50.300">
    <property type="entry name" value="P-loop containing nucleotide triphosphate hydrolases"/>
    <property type="match status" value="1"/>
</dbReference>
<dbReference type="PROSITE" id="PS50893">
    <property type="entry name" value="ABC_TRANSPORTER_2"/>
    <property type="match status" value="1"/>
</dbReference>
<dbReference type="GO" id="GO:0005886">
    <property type="term" value="C:plasma membrane"/>
    <property type="evidence" value="ECO:0007669"/>
    <property type="project" value="UniProtKB-SubCell"/>
</dbReference>
<dbReference type="PROSITE" id="PS50929">
    <property type="entry name" value="ABC_TM1F"/>
    <property type="match status" value="1"/>
</dbReference>
<keyword evidence="2" id="KW-0813">Transport</keyword>
<dbReference type="Pfam" id="PF00005">
    <property type="entry name" value="ABC_tran"/>
    <property type="match status" value="1"/>
</dbReference>
<evidence type="ECO:0000256" key="10">
    <source>
        <dbReference type="ARBA" id="ARBA00023136"/>
    </source>
</evidence>
<evidence type="ECO:0000256" key="1">
    <source>
        <dbReference type="ARBA" id="ARBA00004651"/>
    </source>
</evidence>
<keyword evidence="6 14" id="KW-0067">ATP-binding</keyword>
<dbReference type="GO" id="GO:0015421">
    <property type="term" value="F:ABC-type oligopeptide transporter activity"/>
    <property type="evidence" value="ECO:0007669"/>
    <property type="project" value="TreeGrafter"/>
</dbReference>
<dbReference type="SUPFAM" id="SSF90123">
    <property type="entry name" value="ABC transporter transmembrane region"/>
    <property type="match status" value="1"/>
</dbReference>
<dbReference type="InterPro" id="IPR036640">
    <property type="entry name" value="ABC1_TM_sf"/>
</dbReference>
<dbReference type="Pfam" id="PF00664">
    <property type="entry name" value="ABC_membrane"/>
    <property type="match status" value="1"/>
</dbReference>
<proteinExistence type="predicted"/>
<keyword evidence="9" id="KW-0445">Lipid transport</keyword>
<evidence type="ECO:0000256" key="9">
    <source>
        <dbReference type="ARBA" id="ARBA00023055"/>
    </source>
</evidence>
<dbReference type="SMART" id="SM00382">
    <property type="entry name" value="AAA"/>
    <property type="match status" value="1"/>
</dbReference>
<feature type="transmembrane region" description="Helical" evidence="11">
    <location>
        <begin position="249"/>
        <end position="268"/>
    </location>
</feature>
<evidence type="ECO:0000256" key="3">
    <source>
        <dbReference type="ARBA" id="ARBA00022475"/>
    </source>
</evidence>
<evidence type="ECO:0000256" key="8">
    <source>
        <dbReference type="ARBA" id="ARBA00022989"/>
    </source>
</evidence>
<evidence type="ECO:0000256" key="5">
    <source>
        <dbReference type="ARBA" id="ARBA00022741"/>
    </source>
</evidence>
<dbReference type="FunFam" id="3.40.50.300:FF:000218">
    <property type="entry name" value="Multidrug ABC transporter ATP-binding protein"/>
    <property type="match status" value="1"/>
</dbReference>
<protein>
    <submittedName>
        <fullName evidence="14">Lipid A export permease/ATP-binding protein MsbA</fullName>
    </submittedName>
</protein>
<evidence type="ECO:0000256" key="6">
    <source>
        <dbReference type="ARBA" id="ARBA00022840"/>
    </source>
</evidence>
<dbReference type="InterPro" id="IPR017871">
    <property type="entry name" value="ABC_transporter-like_CS"/>
</dbReference>
<keyword evidence="5" id="KW-0547">Nucleotide-binding</keyword>
<dbReference type="CDD" id="cd18552">
    <property type="entry name" value="ABC_6TM_MsbA_like"/>
    <property type="match status" value="1"/>
</dbReference>
<accession>A0A6S6M9J0</accession>
<comment type="subcellular location">
    <subcellularLocation>
        <location evidence="1">Cell membrane</location>
        <topology evidence="1">Multi-pass membrane protein</topology>
    </subcellularLocation>
</comment>
<dbReference type="Gene3D" id="1.20.1560.10">
    <property type="entry name" value="ABC transporter type 1, transmembrane domain"/>
    <property type="match status" value="1"/>
</dbReference>
<dbReference type="PROSITE" id="PS00211">
    <property type="entry name" value="ABC_TRANSPORTER_1"/>
    <property type="match status" value="1"/>
</dbReference>
<dbReference type="InterPro" id="IPR003593">
    <property type="entry name" value="AAA+_ATPase"/>
</dbReference>
<name>A0A6S6M9J0_9BACT</name>
<dbReference type="GO" id="GO:0005524">
    <property type="term" value="F:ATP binding"/>
    <property type="evidence" value="ECO:0007669"/>
    <property type="project" value="UniProtKB-KW"/>
</dbReference>
<evidence type="ECO:0000256" key="7">
    <source>
        <dbReference type="ARBA" id="ARBA00022967"/>
    </source>
</evidence>
<dbReference type="EMBL" id="AP023213">
    <property type="protein sequence ID" value="BCG48536.1"/>
    <property type="molecule type" value="Genomic_DNA"/>
</dbReference>
<dbReference type="GO" id="GO:0016887">
    <property type="term" value="F:ATP hydrolysis activity"/>
    <property type="evidence" value="ECO:0007669"/>
    <property type="project" value="InterPro"/>
</dbReference>
<dbReference type="GO" id="GO:0034040">
    <property type="term" value="F:ATPase-coupled lipid transmembrane transporter activity"/>
    <property type="evidence" value="ECO:0007669"/>
    <property type="project" value="InterPro"/>
</dbReference>
<keyword evidence="10 11" id="KW-0472">Membrane</keyword>
<feature type="domain" description="ABC transporter" evidence="12">
    <location>
        <begin position="343"/>
        <end position="576"/>
    </location>
</feature>
<dbReference type="InterPro" id="IPR039421">
    <property type="entry name" value="Type_1_exporter"/>
</dbReference>
<dbReference type="PANTHER" id="PTHR43394:SF1">
    <property type="entry name" value="ATP-BINDING CASSETTE SUB-FAMILY B MEMBER 10, MITOCHONDRIAL"/>
    <property type="match status" value="1"/>
</dbReference>
<feature type="transmembrane region" description="Helical" evidence="11">
    <location>
        <begin position="283"/>
        <end position="301"/>
    </location>
</feature>
<dbReference type="InterPro" id="IPR003439">
    <property type="entry name" value="ABC_transporter-like_ATP-bd"/>
</dbReference>
<keyword evidence="8 11" id="KW-1133">Transmembrane helix</keyword>
<feature type="transmembrane region" description="Helical" evidence="11">
    <location>
        <begin position="22"/>
        <end position="47"/>
    </location>
</feature>
<evidence type="ECO:0000256" key="11">
    <source>
        <dbReference type="SAM" id="Phobius"/>
    </source>
</evidence>
<dbReference type="SUPFAM" id="SSF52540">
    <property type="entry name" value="P-loop containing nucleoside triphosphate hydrolases"/>
    <property type="match status" value="1"/>
</dbReference>
<dbReference type="PANTHER" id="PTHR43394">
    <property type="entry name" value="ATP-DEPENDENT PERMEASE MDL1, MITOCHONDRIAL"/>
    <property type="match status" value="1"/>
</dbReference>
<dbReference type="AlphaFoldDB" id="A0A6S6M9J0"/>
<organism evidence="14 15">
    <name type="scientific">Citrifermentans bremense</name>
    <dbReference type="NCBI Taxonomy" id="60035"/>
    <lineage>
        <taxon>Bacteria</taxon>
        <taxon>Pseudomonadati</taxon>
        <taxon>Thermodesulfobacteriota</taxon>
        <taxon>Desulfuromonadia</taxon>
        <taxon>Geobacterales</taxon>
        <taxon>Geobacteraceae</taxon>
        <taxon>Citrifermentans</taxon>
    </lineage>
</organism>
<keyword evidence="15" id="KW-1185">Reference proteome</keyword>